<gene>
    <name evidence="2" type="ORF">ESW18_01900</name>
    <name evidence="1" type="ORF">LV84_02137</name>
</gene>
<sequence>MKNLFIITAIVMTLFVSCKEPKKEEATSNDQENVIEDNNAEMMRKQDSIQLHEKKVLDSLEQVKSHGHAH</sequence>
<evidence type="ECO:0000313" key="1">
    <source>
        <dbReference type="EMBL" id="PZX57006.1"/>
    </source>
</evidence>
<dbReference type="Proteomes" id="UP000249115">
    <property type="component" value="Unassembled WGS sequence"/>
</dbReference>
<comment type="caution">
    <text evidence="1">The sequence shown here is derived from an EMBL/GenBank/DDBJ whole genome shotgun (WGS) entry which is preliminary data.</text>
</comment>
<dbReference type="RefSeq" id="WP_086501459.1">
    <property type="nucleotide sequence ID" value="NZ_MSSV01000008.1"/>
</dbReference>
<dbReference type="EMBL" id="QKZU01000007">
    <property type="protein sequence ID" value="PZX57006.1"/>
    <property type="molecule type" value="Genomic_DNA"/>
</dbReference>
<organism evidence="1 3">
    <name type="scientific">Algoriphagus ratkowskyi</name>
    <dbReference type="NCBI Taxonomy" id="57028"/>
    <lineage>
        <taxon>Bacteria</taxon>
        <taxon>Pseudomonadati</taxon>
        <taxon>Bacteroidota</taxon>
        <taxon>Cytophagia</taxon>
        <taxon>Cytophagales</taxon>
        <taxon>Cyclobacteriaceae</taxon>
        <taxon>Algoriphagus</taxon>
    </lineage>
</organism>
<dbReference type="OrthoDB" id="1163836at2"/>
<dbReference type="PROSITE" id="PS51257">
    <property type="entry name" value="PROKAR_LIPOPROTEIN"/>
    <property type="match status" value="1"/>
</dbReference>
<dbReference type="EMBL" id="VORV01000001">
    <property type="protein sequence ID" value="TXD79910.1"/>
    <property type="molecule type" value="Genomic_DNA"/>
</dbReference>
<dbReference type="Proteomes" id="UP000321927">
    <property type="component" value="Unassembled WGS sequence"/>
</dbReference>
<reference evidence="2 4" key="2">
    <citation type="submission" date="2019-08" db="EMBL/GenBank/DDBJ databases">
        <title>Genome of Algoriphagus ratkowskyi IC026.</title>
        <authorList>
            <person name="Bowman J.P."/>
        </authorList>
    </citation>
    <scope>NUCLEOTIDE SEQUENCE [LARGE SCALE GENOMIC DNA]</scope>
    <source>
        <strain evidence="2 4">IC026</strain>
    </source>
</reference>
<accession>A0A2W7RD05</accession>
<evidence type="ECO:0000313" key="3">
    <source>
        <dbReference type="Proteomes" id="UP000249115"/>
    </source>
</evidence>
<evidence type="ECO:0000313" key="2">
    <source>
        <dbReference type="EMBL" id="TXD79910.1"/>
    </source>
</evidence>
<dbReference type="AlphaFoldDB" id="A0A2W7RD05"/>
<name>A0A2W7RD05_9BACT</name>
<keyword evidence="4" id="KW-1185">Reference proteome</keyword>
<protein>
    <submittedName>
        <fullName evidence="1">Uncharacterized protein</fullName>
    </submittedName>
</protein>
<evidence type="ECO:0000313" key="4">
    <source>
        <dbReference type="Proteomes" id="UP000321927"/>
    </source>
</evidence>
<reference evidence="1 3" key="1">
    <citation type="submission" date="2018-06" db="EMBL/GenBank/DDBJ databases">
        <title>Genomic Encyclopedia of Archaeal and Bacterial Type Strains, Phase II (KMG-II): from individual species to whole genera.</title>
        <authorList>
            <person name="Goeker M."/>
        </authorList>
    </citation>
    <scope>NUCLEOTIDE SEQUENCE [LARGE SCALE GENOMIC DNA]</scope>
    <source>
        <strain evidence="1 3">DSM 22686</strain>
    </source>
</reference>
<proteinExistence type="predicted"/>